<dbReference type="InterPro" id="IPR000835">
    <property type="entry name" value="HTH_MarR-typ"/>
</dbReference>
<dbReference type="PRINTS" id="PR00598">
    <property type="entry name" value="HTHMARR"/>
</dbReference>
<reference evidence="4 5" key="1">
    <citation type="journal article" date="2014" name="Int. J. Syst. Evol. Microbiol.">
        <title>Sneathiella chungangensis sp. nov., isolated from a marine sand, and emended description of the genus Sneathiella.</title>
        <authorList>
            <person name="Siamphan C."/>
            <person name="Kim H."/>
            <person name="Lee J.S."/>
            <person name="Kim W."/>
        </authorList>
    </citation>
    <scope>NUCLEOTIDE SEQUENCE [LARGE SCALE GENOMIC DNA]</scope>
    <source>
        <strain evidence="4 5">KCTC 32476</strain>
    </source>
</reference>
<sequence length="314" mass="35263">MSIKEGIMAVSEDRIDAVREFNRFYTKHVGALNEGLLKSPFSLTEMRILYELHTANELMAADLAKSLSLDPAYLSRILKRFKSAGLIETLRSVTDRRQRVLTLTEEGRRVFAPYIKASRDEVAAVLDALSEAEQTKLLTAMQAILSTLDGARQKATPVIIRAHRPGDIGWVIHRHGSLYASEYGFDDSFEALVAKVAGEFLEKFDPAFEHCWIAERNGGILGSVFLVKKDKTTAQLRLLYVEPSARGLSVGRNLVNECIAFARQKKYKTLTLWTNSILHAAIHLYEDAGFKLVNEEPHHSFGQDLIGQTWDLTL</sequence>
<dbReference type="SUPFAM" id="SSF55729">
    <property type="entry name" value="Acyl-CoA N-acyltransferases (Nat)"/>
    <property type="match status" value="1"/>
</dbReference>
<feature type="domain" description="N-acetyltransferase" evidence="3">
    <location>
        <begin position="158"/>
        <end position="314"/>
    </location>
</feature>
<accession>A0A845MCH2</accession>
<dbReference type="InterPro" id="IPR000182">
    <property type="entry name" value="GNAT_dom"/>
</dbReference>
<dbReference type="Proteomes" id="UP000445696">
    <property type="component" value="Unassembled WGS sequence"/>
</dbReference>
<dbReference type="InterPro" id="IPR050769">
    <property type="entry name" value="NAT_camello-type"/>
</dbReference>
<dbReference type="CDD" id="cd04301">
    <property type="entry name" value="NAT_SF"/>
    <property type="match status" value="1"/>
</dbReference>
<dbReference type="OrthoDB" id="273614at2"/>
<gene>
    <name evidence="4" type="ORF">GQF03_04995</name>
</gene>
<evidence type="ECO:0000259" key="3">
    <source>
        <dbReference type="PROSITE" id="PS51186"/>
    </source>
</evidence>
<protein>
    <submittedName>
        <fullName evidence="4">GNAT family N-acetyltransferase</fullName>
    </submittedName>
</protein>
<dbReference type="InterPro" id="IPR036388">
    <property type="entry name" value="WH-like_DNA-bd_sf"/>
</dbReference>
<dbReference type="GO" id="GO:0003700">
    <property type="term" value="F:DNA-binding transcription factor activity"/>
    <property type="evidence" value="ECO:0007669"/>
    <property type="project" value="InterPro"/>
</dbReference>
<keyword evidence="5" id="KW-1185">Reference proteome</keyword>
<comment type="caution">
    <text evidence="4">The sequence shown here is derived from an EMBL/GenBank/DDBJ whole genome shotgun (WGS) entry which is preliminary data.</text>
</comment>
<dbReference type="Pfam" id="PF01047">
    <property type="entry name" value="MarR"/>
    <property type="match status" value="1"/>
</dbReference>
<dbReference type="CDD" id="cd00090">
    <property type="entry name" value="HTH_ARSR"/>
    <property type="match status" value="1"/>
</dbReference>
<dbReference type="SUPFAM" id="SSF46785">
    <property type="entry name" value="Winged helix' DNA-binding domain"/>
    <property type="match status" value="1"/>
</dbReference>
<dbReference type="PROSITE" id="PS50995">
    <property type="entry name" value="HTH_MARR_2"/>
    <property type="match status" value="1"/>
</dbReference>
<evidence type="ECO:0000259" key="2">
    <source>
        <dbReference type="PROSITE" id="PS50995"/>
    </source>
</evidence>
<dbReference type="SMART" id="SM00347">
    <property type="entry name" value="HTH_MARR"/>
    <property type="match status" value="1"/>
</dbReference>
<name>A0A845MCH2_9PROT</name>
<dbReference type="InterPro" id="IPR016181">
    <property type="entry name" value="Acyl_CoA_acyltransferase"/>
</dbReference>
<organism evidence="4 5">
    <name type="scientific">Sneathiella chungangensis</name>
    <dbReference type="NCBI Taxonomy" id="1418234"/>
    <lineage>
        <taxon>Bacteria</taxon>
        <taxon>Pseudomonadati</taxon>
        <taxon>Pseudomonadota</taxon>
        <taxon>Alphaproteobacteria</taxon>
        <taxon>Sneathiellales</taxon>
        <taxon>Sneathiellaceae</taxon>
        <taxon>Sneathiella</taxon>
    </lineage>
</organism>
<evidence type="ECO:0000313" key="5">
    <source>
        <dbReference type="Proteomes" id="UP000445696"/>
    </source>
</evidence>
<proteinExistence type="predicted"/>
<dbReference type="PANTHER" id="PTHR13947">
    <property type="entry name" value="GNAT FAMILY N-ACETYLTRANSFERASE"/>
    <property type="match status" value="1"/>
</dbReference>
<dbReference type="InterPro" id="IPR036390">
    <property type="entry name" value="WH_DNA-bd_sf"/>
</dbReference>
<evidence type="ECO:0000256" key="1">
    <source>
        <dbReference type="ARBA" id="ARBA00022679"/>
    </source>
</evidence>
<dbReference type="PANTHER" id="PTHR13947:SF37">
    <property type="entry name" value="LD18367P"/>
    <property type="match status" value="1"/>
</dbReference>
<dbReference type="PROSITE" id="PS51186">
    <property type="entry name" value="GNAT"/>
    <property type="match status" value="1"/>
</dbReference>
<feature type="domain" description="HTH marR-type" evidence="2">
    <location>
        <begin position="14"/>
        <end position="146"/>
    </location>
</feature>
<evidence type="ECO:0000313" key="4">
    <source>
        <dbReference type="EMBL" id="MZR21678.1"/>
    </source>
</evidence>
<dbReference type="AlphaFoldDB" id="A0A845MCH2"/>
<dbReference type="Gene3D" id="1.10.10.10">
    <property type="entry name" value="Winged helix-like DNA-binding domain superfamily/Winged helix DNA-binding domain"/>
    <property type="match status" value="1"/>
</dbReference>
<dbReference type="EMBL" id="WTVA01000002">
    <property type="protein sequence ID" value="MZR21678.1"/>
    <property type="molecule type" value="Genomic_DNA"/>
</dbReference>
<keyword evidence="1 4" id="KW-0808">Transferase</keyword>
<dbReference type="Pfam" id="PF00583">
    <property type="entry name" value="Acetyltransf_1"/>
    <property type="match status" value="1"/>
</dbReference>
<dbReference type="InterPro" id="IPR011991">
    <property type="entry name" value="ArsR-like_HTH"/>
</dbReference>
<dbReference type="GO" id="GO:0008080">
    <property type="term" value="F:N-acetyltransferase activity"/>
    <property type="evidence" value="ECO:0007669"/>
    <property type="project" value="InterPro"/>
</dbReference>
<dbReference type="Gene3D" id="3.40.630.30">
    <property type="match status" value="1"/>
</dbReference>